<evidence type="ECO:0000313" key="12">
    <source>
        <dbReference type="EMBL" id="PVD39392.1"/>
    </source>
</evidence>
<evidence type="ECO:0000256" key="5">
    <source>
        <dbReference type="ARBA" id="ARBA00023015"/>
    </source>
</evidence>
<evidence type="ECO:0000256" key="8">
    <source>
        <dbReference type="ARBA" id="ARBA00023170"/>
    </source>
</evidence>
<feature type="domain" description="NR LBD" evidence="11">
    <location>
        <begin position="174"/>
        <end position="318"/>
    </location>
</feature>
<dbReference type="Pfam" id="PF00104">
    <property type="entry name" value="Hormone_recep"/>
    <property type="match status" value="1"/>
</dbReference>
<accession>A0A2T7Q145</accession>
<dbReference type="Gene3D" id="3.30.50.10">
    <property type="entry name" value="Erythroid Transcription Factor GATA-1, subunit A"/>
    <property type="match status" value="1"/>
</dbReference>
<evidence type="ECO:0000256" key="4">
    <source>
        <dbReference type="ARBA" id="ARBA00022833"/>
    </source>
</evidence>
<evidence type="ECO:0008006" key="14">
    <source>
        <dbReference type="Google" id="ProtNLM"/>
    </source>
</evidence>
<dbReference type="PRINTS" id="PR00546">
    <property type="entry name" value="THYROIDHORMR"/>
</dbReference>
<dbReference type="SUPFAM" id="SSF48508">
    <property type="entry name" value="Nuclear receptor ligand-binding domain"/>
    <property type="match status" value="1"/>
</dbReference>
<dbReference type="PANTHER" id="PTHR24082:SF473">
    <property type="entry name" value="ECDYSONE-INDUCED PROTEIN 75B, ISOFORM B"/>
    <property type="match status" value="1"/>
</dbReference>
<dbReference type="EMBL" id="PZQS01000001">
    <property type="protein sequence ID" value="PVD39392.1"/>
    <property type="molecule type" value="Genomic_DNA"/>
</dbReference>
<dbReference type="Proteomes" id="UP000245119">
    <property type="component" value="Linkage Group LG1"/>
</dbReference>
<organism evidence="12 13">
    <name type="scientific">Pomacea canaliculata</name>
    <name type="common">Golden apple snail</name>
    <dbReference type="NCBI Taxonomy" id="400727"/>
    <lineage>
        <taxon>Eukaryota</taxon>
        <taxon>Metazoa</taxon>
        <taxon>Spiralia</taxon>
        <taxon>Lophotrochozoa</taxon>
        <taxon>Mollusca</taxon>
        <taxon>Gastropoda</taxon>
        <taxon>Caenogastropoda</taxon>
        <taxon>Architaenioglossa</taxon>
        <taxon>Ampullarioidea</taxon>
        <taxon>Ampullariidae</taxon>
        <taxon>Pomacea</taxon>
    </lineage>
</organism>
<feature type="domain" description="Nuclear receptor" evidence="10">
    <location>
        <begin position="73"/>
        <end position="124"/>
    </location>
</feature>
<dbReference type="InterPro" id="IPR001728">
    <property type="entry name" value="ThyrH_rcpt"/>
</dbReference>
<protein>
    <recommendedName>
        <fullName evidence="14">Nuclear receptor domain-containing protein</fullName>
    </recommendedName>
</protein>
<keyword evidence="2" id="KW-0479">Metal-binding</keyword>
<dbReference type="PRINTS" id="PR00398">
    <property type="entry name" value="STRDHORMONER"/>
</dbReference>
<dbReference type="PROSITE" id="PS51030">
    <property type="entry name" value="NUCLEAR_REC_DBD_2"/>
    <property type="match status" value="1"/>
</dbReference>
<keyword evidence="7" id="KW-0804">Transcription</keyword>
<dbReference type="OrthoDB" id="7634782at2759"/>
<dbReference type="GO" id="GO:0045944">
    <property type="term" value="P:positive regulation of transcription by RNA polymerase II"/>
    <property type="evidence" value="ECO:0007669"/>
    <property type="project" value="TreeGrafter"/>
</dbReference>
<dbReference type="GO" id="GO:0004879">
    <property type="term" value="F:nuclear receptor activity"/>
    <property type="evidence" value="ECO:0007669"/>
    <property type="project" value="InterPro"/>
</dbReference>
<dbReference type="GO" id="GO:0000122">
    <property type="term" value="P:negative regulation of transcription by RNA polymerase II"/>
    <property type="evidence" value="ECO:0007669"/>
    <property type="project" value="TreeGrafter"/>
</dbReference>
<dbReference type="STRING" id="400727.A0A2T7Q145"/>
<dbReference type="PANTHER" id="PTHR24082">
    <property type="entry name" value="NUCLEAR HORMONE RECEPTOR"/>
    <property type="match status" value="1"/>
</dbReference>
<evidence type="ECO:0000256" key="2">
    <source>
        <dbReference type="ARBA" id="ARBA00022723"/>
    </source>
</evidence>
<evidence type="ECO:0000256" key="3">
    <source>
        <dbReference type="ARBA" id="ARBA00022771"/>
    </source>
</evidence>
<dbReference type="InterPro" id="IPR035500">
    <property type="entry name" value="NHR-like_dom_sf"/>
</dbReference>
<gene>
    <name evidence="12" type="ORF">C0Q70_02022</name>
</gene>
<keyword evidence="6" id="KW-0238">DNA-binding</keyword>
<proteinExistence type="inferred from homology"/>
<evidence type="ECO:0000256" key="6">
    <source>
        <dbReference type="ARBA" id="ARBA00023125"/>
    </source>
</evidence>
<dbReference type="InterPro" id="IPR013088">
    <property type="entry name" value="Znf_NHR/GATA"/>
</dbReference>
<reference evidence="12 13" key="1">
    <citation type="submission" date="2018-04" db="EMBL/GenBank/DDBJ databases">
        <title>The genome of golden apple snail Pomacea canaliculata provides insight into stress tolerance and invasive adaptation.</title>
        <authorList>
            <person name="Liu C."/>
            <person name="Liu B."/>
            <person name="Ren Y."/>
            <person name="Zhang Y."/>
            <person name="Wang H."/>
            <person name="Li S."/>
            <person name="Jiang F."/>
            <person name="Yin L."/>
            <person name="Zhang G."/>
            <person name="Qian W."/>
            <person name="Fan W."/>
        </authorList>
    </citation>
    <scope>NUCLEOTIDE SEQUENCE [LARGE SCALE GENOMIC DNA]</scope>
    <source>
        <strain evidence="12">SZHN2017</strain>
        <tissue evidence="12">Muscle</tissue>
    </source>
</reference>
<evidence type="ECO:0000256" key="7">
    <source>
        <dbReference type="ARBA" id="ARBA00023163"/>
    </source>
</evidence>
<name>A0A2T7Q145_POMCA</name>
<dbReference type="GO" id="GO:0000978">
    <property type="term" value="F:RNA polymerase II cis-regulatory region sequence-specific DNA binding"/>
    <property type="evidence" value="ECO:0007669"/>
    <property type="project" value="TreeGrafter"/>
</dbReference>
<evidence type="ECO:0000256" key="1">
    <source>
        <dbReference type="ARBA" id="ARBA00008092"/>
    </source>
</evidence>
<evidence type="ECO:0000313" key="13">
    <source>
        <dbReference type="Proteomes" id="UP000245119"/>
    </source>
</evidence>
<keyword evidence="3" id="KW-0863">Zinc-finger</keyword>
<keyword evidence="4" id="KW-0862">Zinc</keyword>
<comment type="similarity">
    <text evidence="1">Belongs to the nuclear hormone receptor family. NR1 subfamily.</text>
</comment>
<dbReference type="PROSITE" id="PS51843">
    <property type="entry name" value="NR_LBD"/>
    <property type="match status" value="1"/>
</dbReference>
<dbReference type="InterPro" id="IPR000536">
    <property type="entry name" value="Nucl_hrmn_rcpt_lig-bd"/>
</dbReference>
<dbReference type="InterPro" id="IPR001628">
    <property type="entry name" value="Znf_hrmn_rcpt"/>
</dbReference>
<dbReference type="AlphaFoldDB" id="A0A2T7Q145"/>
<dbReference type="Pfam" id="PF00105">
    <property type="entry name" value="zf-C4"/>
    <property type="match status" value="1"/>
</dbReference>
<dbReference type="GO" id="GO:0009755">
    <property type="term" value="P:hormone-mediated signaling pathway"/>
    <property type="evidence" value="ECO:0007669"/>
    <property type="project" value="TreeGrafter"/>
</dbReference>
<dbReference type="Gene3D" id="1.10.565.10">
    <property type="entry name" value="Retinoid X Receptor"/>
    <property type="match status" value="1"/>
</dbReference>
<comment type="caution">
    <text evidence="12">The sequence shown here is derived from an EMBL/GenBank/DDBJ whole genome shotgun (WGS) entry which is preliminary data.</text>
</comment>
<keyword evidence="9" id="KW-0539">Nucleus</keyword>
<keyword evidence="8" id="KW-0675">Receptor</keyword>
<evidence type="ECO:0000256" key="9">
    <source>
        <dbReference type="ARBA" id="ARBA00023242"/>
    </source>
</evidence>
<evidence type="ECO:0000259" key="11">
    <source>
        <dbReference type="PROSITE" id="PS51843"/>
    </source>
</evidence>
<dbReference type="InterPro" id="IPR050234">
    <property type="entry name" value="Nuclear_hormone_rcpt_NR1"/>
</dbReference>
<dbReference type="SMART" id="SM00399">
    <property type="entry name" value="ZnF_C4"/>
    <property type="match status" value="1"/>
</dbReference>
<dbReference type="GO" id="GO:0030154">
    <property type="term" value="P:cell differentiation"/>
    <property type="evidence" value="ECO:0007669"/>
    <property type="project" value="TreeGrafter"/>
</dbReference>
<keyword evidence="13" id="KW-1185">Reference proteome</keyword>
<dbReference type="GO" id="GO:0008270">
    <property type="term" value="F:zinc ion binding"/>
    <property type="evidence" value="ECO:0007669"/>
    <property type="project" value="UniProtKB-KW"/>
</dbReference>
<keyword evidence="5" id="KW-0805">Transcription regulation</keyword>
<dbReference type="InterPro" id="IPR001723">
    <property type="entry name" value="Nuclear_hrmn_rcpt"/>
</dbReference>
<sequence length="318" mass="36359">MHVVDCHLHDCITSTWWCYLLAVPRGYVHFNTWVKVAWGGVQGGLSHMPNKYMPVHVIILKKTFFSYLSTDTGFFRRTIRQKITYKPCENPKGCLIMRISRNRCQYCRLQKCVTVGMSHEAVRLGRCPKKDRPSSNSFFVLPQSASGAVDIDKQVKTEQMVLAIHDAFKAAVLDYDAIAKQLSPEEPTDILSLEKSKSIYTRYIPTIVRCISTFAKEIPQFLDLAQEDQRVLIKSCILEAAVIHDCTHVHLSGQHWLDDKLKFRLHCDGPSRLGLIGEVFAHFHQLVLKLRKLDLTDVEVSLLCALVLFCPGETENRW</sequence>
<evidence type="ECO:0000259" key="10">
    <source>
        <dbReference type="PROSITE" id="PS51030"/>
    </source>
</evidence>